<evidence type="ECO:0000313" key="5">
    <source>
        <dbReference type="Proteomes" id="UP000215301"/>
    </source>
</evidence>
<dbReference type="PANTHER" id="PTHR24321:SF8">
    <property type="entry name" value="ESTRADIOL 17-BETA-DEHYDROGENASE 8-RELATED"/>
    <property type="match status" value="1"/>
</dbReference>
<reference evidence="4 5" key="1">
    <citation type="submission" date="2017-06" db="EMBL/GenBank/DDBJ databases">
        <title>Isolation and characterization of a thermophilic and butanogenic Thermoanaerobacterium thermosaccharolyticum M5 capable of efficient degradation of hemicellulose.</title>
        <authorList>
            <person name="Xin F."/>
            <person name="Jiang Y."/>
        </authorList>
    </citation>
    <scope>NUCLEOTIDE SEQUENCE [LARGE SCALE GENOMIC DNA]</scope>
    <source>
        <strain evidence="4 5">M5</strain>
    </source>
</reference>
<dbReference type="SUPFAM" id="SSF51735">
    <property type="entry name" value="NAD(P)-binding Rossmann-fold domains"/>
    <property type="match status" value="1"/>
</dbReference>
<dbReference type="PANTHER" id="PTHR24321">
    <property type="entry name" value="DEHYDROGENASES, SHORT CHAIN"/>
    <property type="match status" value="1"/>
</dbReference>
<dbReference type="FunFam" id="3.40.50.720:FF:000084">
    <property type="entry name" value="Short-chain dehydrogenase reductase"/>
    <property type="match status" value="1"/>
</dbReference>
<dbReference type="Gene3D" id="3.40.50.720">
    <property type="entry name" value="NAD(P)-binding Rossmann-like Domain"/>
    <property type="match status" value="1"/>
</dbReference>
<accession>A0A231VNC9</accession>
<comment type="caution">
    <text evidence="4">The sequence shown here is derived from an EMBL/GenBank/DDBJ whole genome shotgun (WGS) entry which is preliminary data.</text>
</comment>
<feature type="coiled-coil region" evidence="3">
    <location>
        <begin position="32"/>
        <end position="59"/>
    </location>
</feature>
<dbReference type="InterPro" id="IPR002347">
    <property type="entry name" value="SDR_fam"/>
</dbReference>
<evidence type="ECO:0000256" key="1">
    <source>
        <dbReference type="ARBA" id="ARBA00006484"/>
    </source>
</evidence>
<dbReference type="EMBL" id="NKHD01000001">
    <property type="protein sequence ID" value="OXT09584.1"/>
    <property type="molecule type" value="Genomic_DNA"/>
</dbReference>
<dbReference type="Pfam" id="PF13561">
    <property type="entry name" value="adh_short_C2"/>
    <property type="match status" value="1"/>
</dbReference>
<keyword evidence="2" id="KW-0560">Oxidoreductase</keyword>
<comment type="similarity">
    <text evidence="1">Belongs to the short-chain dehydrogenases/reductases (SDR) family.</text>
</comment>
<dbReference type="PRINTS" id="PR00080">
    <property type="entry name" value="SDRFAMILY"/>
</dbReference>
<proteinExistence type="inferred from homology"/>
<protein>
    <submittedName>
        <fullName evidence="4">Oxidoreductase</fullName>
    </submittedName>
</protein>
<dbReference type="PRINTS" id="PR00081">
    <property type="entry name" value="GDHRDH"/>
</dbReference>
<dbReference type="PROSITE" id="PS00061">
    <property type="entry name" value="ADH_SHORT"/>
    <property type="match status" value="1"/>
</dbReference>
<dbReference type="Proteomes" id="UP000215301">
    <property type="component" value="Unassembled WGS sequence"/>
</dbReference>
<dbReference type="InterPro" id="IPR036291">
    <property type="entry name" value="NAD(P)-bd_dom_sf"/>
</dbReference>
<evidence type="ECO:0000256" key="2">
    <source>
        <dbReference type="ARBA" id="ARBA00023002"/>
    </source>
</evidence>
<dbReference type="NCBIfam" id="NF005559">
    <property type="entry name" value="PRK07231.1"/>
    <property type="match status" value="1"/>
</dbReference>
<sequence length="255" mass="27366">MTFQDKVVLITGAAGGIGKETAKSFAAEGAKLALVDLNMDALEKAAQDLNLQKENYLLICADVSKEEQVQQYVKKAKDHFGKIDVFFNNAGVEGKVAPITDYPSDSLDLIIDVNIKGVFYGLKYVLRVMKEQRLGSIINTSSIAGLKGMPNTSAYNASKAAVIALTKTAAVEYAGLGIRVNAVCPALVNTRMMRSLEKEFNPEDSQAAKEFLTKSVPLGRYSEPKDVSEAVLFLASEKASFITGIALEVVGGMTA</sequence>
<gene>
    <name evidence="4" type="ORF">CE561_00155</name>
</gene>
<name>A0A231VNC9_THETR</name>
<keyword evidence="3" id="KW-0175">Coiled coil</keyword>
<evidence type="ECO:0000313" key="4">
    <source>
        <dbReference type="EMBL" id="OXT09584.1"/>
    </source>
</evidence>
<dbReference type="InterPro" id="IPR020904">
    <property type="entry name" value="Sc_DH/Rdtase_CS"/>
</dbReference>
<dbReference type="AlphaFoldDB" id="A0A231VNC9"/>
<evidence type="ECO:0000256" key="3">
    <source>
        <dbReference type="SAM" id="Coils"/>
    </source>
</evidence>
<organism evidence="4 5">
    <name type="scientific">Thermoanaerobacterium thermosaccharolyticum</name>
    <name type="common">Clostridium thermosaccharolyticum</name>
    <dbReference type="NCBI Taxonomy" id="1517"/>
    <lineage>
        <taxon>Bacteria</taxon>
        <taxon>Bacillati</taxon>
        <taxon>Bacillota</taxon>
        <taxon>Clostridia</taxon>
        <taxon>Thermoanaerobacterales</taxon>
        <taxon>Thermoanaerobacteraceae</taxon>
        <taxon>Thermoanaerobacterium</taxon>
    </lineage>
</organism>
<dbReference type="CDD" id="cd05233">
    <property type="entry name" value="SDR_c"/>
    <property type="match status" value="1"/>
</dbReference>
<dbReference type="GO" id="GO:0016491">
    <property type="term" value="F:oxidoreductase activity"/>
    <property type="evidence" value="ECO:0007669"/>
    <property type="project" value="UniProtKB-KW"/>
</dbReference>
<dbReference type="GO" id="GO:0008206">
    <property type="term" value="P:bile acid metabolic process"/>
    <property type="evidence" value="ECO:0007669"/>
    <property type="project" value="UniProtKB-ARBA"/>
</dbReference>
<dbReference type="RefSeq" id="WP_094043113.1">
    <property type="nucleotide sequence ID" value="NZ_NKHD01000001.1"/>
</dbReference>